<dbReference type="OrthoDB" id="2143914at2759"/>
<evidence type="ECO:0000259" key="3">
    <source>
        <dbReference type="PROSITE" id="PS51294"/>
    </source>
</evidence>
<dbReference type="VEuPathDB" id="MicrosporidiaDB:M153_7443000785"/>
<comment type="caution">
    <text evidence="4">The sequence shown here is derived from an EMBL/GenBank/DDBJ whole genome shotgun (WGS) entry which is preliminary data.</text>
</comment>
<evidence type="ECO:0000259" key="2">
    <source>
        <dbReference type="PROSITE" id="PS50090"/>
    </source>
</evidence>
<keyword evidence="4" id="KW-0238">DNA-binding</keyword>
<dbReference type="InterPro" id="IPR017930">
    <property type="entry name" value="Myb_dom"/>
</dbReference>
<protein>
    <submittedName>
        <fullName evidence="4">Putative Homeodomain-related, SANT domain, DNA binding, Myb transcription factor protein</fullName>
    </submittedName>
</protein>
<gene>
    <name evidence="4" type="ORF">M153_7443000785</name>
</gene>
<proteinExistence type="predicted"/>
<dbReference type="Proteomes" id="UP000051530">
    <property type="component" value="Unassembled WGS sequence"/>
</dbReference>
<dbReference type="PROSITE" id="PS50090">
    <property type="entry name" value="MYB_LIKE"/>
    <property type="match status" value="2"/>
</dbReference>
<feature type="region of interest" description="Disordered" evidence="1">
    <location>
        <begin position="143"/>
        <end position="191"/>
    </location>
</feature>
<accession>A0A0R0M010</accession>
<evidence type="ECO:0000313" key="5">
    <source>
        <dbReference type="Proteomes" id="UP000051530"/>
    </source>
</evidence>
<dbReference type="GO" id="GO:0000978">
    <property type="term" value="F:RNA polymerase II cis-regulatory region sequence-specific DNA binding"/>
    <property type="evidence" value="ECO:0007669"/>
    <property type="project" value="TreeGrafter"/>
</dbReference>
<keyword evidence="5" id="KW-1185">Reference proteome</keyword>
<dbReference type="EMBL" id="LGUB01001012">
    <property type="protein sequence ID" value="KRH92327.1"/>
    <property type="molecule type" value="Genomic_DNA"/>
</dbReference>
<feature type="domain" description="Myb-like" evidence="2">
    <location>
        <begin position="1"/>
        <end position="36"/>
    </location>
</feature>
<dbReference type="Pfam" id="PF00249">
    <property type="entry name" value="Myb_DNA-binding"/>
    <property type="match status" value="2"/>
</dbReference>
<dbReference type="SUPFAM" id="SSF46689">
    <property type="entry name" value="Homeodomain-like"/>
    <property type="match status" value="1"/>
</dbReference>
<feature type="non-terminal residue" evidence="4">
    <location>
        <position position="1"/>
    </location>
</feature>
<name>A0A0R0M010_9MICR</name>
<dbReference type="InterPro" id="IPR009057">
    <property type="entry name" value="Homeodomain-like_sf"/>
</dbReference>
<dbReference type="PANTHER" id="PTHR45614">
    <property type="entry name" value="MYB PROTEIN-RELATED"/>
    <property type="match status" value="1"/>
</dbReference>
<evidence type="ECO:0000313" key="4">
    <source>
        <dbReference type="EMBL" id="KRH92327.1"/>
    </source>
</evidence>
<dbReference type="GO" id="GO:0000981">
    <property type="term" value="F:DNA-binding transcription factor activity, RNA polymerase II-specific"/>
    <property type="evidence" value="ECO:0007669"/>
    <property type="project" value="TreeGrafter"/>
</dbReference>
<feature type="domain" description="Myb-like" evidence="2">
    <location>
        <begin position="37"/>
        <end position="87"/>
    </location>
</feature>
<organism evidence="4 5">
    <name type="scientific">Pseudoloma neurophilia</name>
    <dbReference type="NCBI Taxonomy" id="146866"/>
    <lineage>
        <taxon>Eukaryota</taxon>
        <taxon>Fungi</taxon>
        <taxon>Fungi incertae sedis</taxon>
        <taxon>Microsporidia</taxon>
        <taxon>Pseudoloma</taxon>
    </lineage>
</organism>
<dbReference type="CDD" id="cd00167">
    <property type="entry name" value="SANT"/>
    <property type="match status" value="2"/>
</dbReference>
<dbReference type="InterPro" id="IPR001005">
    <property type="entry name" value="SANT/Myb"/>
</dbReference>
<feature type="domain" description="HTH myb-type" evidence="3">
    <location>
        <begin position="37"/>
        <end position="91"/>
    </location>
</feature>
<dbReference type="SMART" id="SM00717">
    <property type="entry name" value="SANT"/>
    <property type="match status" value="2"/>
</dbReference>
<feature type="domain" description="HTH myb-type" evidence="3">
    <location>
        <begin position="1"/>
        <end position="36"/>
    </location>
</feature>
<dbReference type="PANTHER" id="PTHR45614:SF25">
    <property type="entry name" value="MYB PROTEIN"/>
    <property type="match status" value="1"/>
</dbReference>
<dbReference type="GO" id="GO:0005634">
    <property type="term" value="C:nucleus"/>
    <property type="evidence" value="ECO:0007669"/>
    <property type="project" value="TreeGrafter"/>
</dbReference>
<dbReference type="Gene3D" id="1.10.10.60">
    <property type="entry name" value="Homeodomain-like"/>
    <property type="match status" value="2"/>
</dbReference>
<evidence type="ECO:0000256" key="1">
    <source>
        <dbReference type="SAM" id="MobiDB-lite"/>
    </source>
</evidence>
<dbReference type="AlphaFoldDB" id="A0A0R0M010"/>
<sequence>LLHLISIHQPKNWSLIAKLMKTRIGKQCRERWHNHLHPSINKKPFSEEEDKKIKQLHNLLGNKWSEISKYLNGRTDNAIKNYWNSRLQKKKNSVDGTDLKNDVADETSKLCKSNLNSFRFRDFCPSKDVEKKYGEKNNLEKDSAEKKYGEKDSAVKNNLEKDSAMKNYGEKNNLEKDSVEKKYGEKNPENLKEAVKNNLEKQMKYEKKTLKPLKISENYYDSQAFSSRIRHVDTRDFISRGAEVLAGGDGNRKYDVAKRSV</sequence>
<feature type="non-terminal residue" evidence="4">
    <location>
        <position position="261"/>
    </location>
</feature>
<reference evidence="4 5" key="1">
    <citation type="submission" date="2015-07" db="EMBL/GenBank/DDBJ databases">
        <title>The genome of Pseudoloma neurophilia, a relevant intracellular parasite of the zebrafish.</title>
        <authorList>
            <person name="Ndikumana S."/>
            <person name="Pelin A."/>
            <person name="Sanders J."/>
            <person name="Corradi N."/>
        </authorList>
    </citation>
    <scope>NUCLEOTIDE SEQUENCE [LARGE SCALE GENOMIC DNA]</scope>
    <source>
        <strain evidence="4 5">MK1</strain>
    </source>
</reference>
<keyword evidence="4" id="KW-0371">Homeobox</keyword>
<dbReference type="InterPro" id="IPR050560">
    <property type="entry name" value="MYB_TF"/>
</dbReference>
<dbReference type="PROSITE" id="PS51294">
    <property type="entry name" value="HTH_MYB"/>
    <property type="match status" value="2"/>
</dbReference>